<gene>
    <name evidence="13" type="ORF">SacazDRAFT_01940</name>
</gene>
<protein>
    <recommendedName>
        <fullName evidence="8 10">Cystathionine beta-synthase</fullName>
        <ecNumber evidence="4 10">4.2.1.22</ecNumber>
    </recommendedName>
</protein>
<dbReference type="InterPro" id="IPR050214">
    <property type="entry name" value="Cys_Synth/Cystath_Beta-Synth"/>
</dbReference>
<dbReference type="SMART" id="SM00116">
    <property type="entry name" value="CBS"/>
    <property type="match status" value="2"/>
</dbReference>
<dbReference type="InterPro" id="IPR001216">
    <property type="entry name" value="P-phosphate_BS"/>
</dbReference>
<dbReference type="FunFam" id="3.40.50.1100:FF:000003">
    <property type="entry name" value="Cystathionine beta-synthase"/>
    <property type="match status" value="1"/>
</dbReference>
<dbReference type="AlphaFoldDB" id="H8GDR4"/>
<keyword evidence="6 11" id="KW-0129">CBS domain</keyword>
<dbReference type="PANTHER" id="PTHR10314">
    <property type="entry name" value="CYSTATHIONINE BETA-SYNTHASE"/>
    <property type="match status" value="1"/>
</dbReference>
<evidence type="ECO:0000256" key="10">
    <source>
        <dbReference type="NCBIfam" id="TIGR01137"/>
    </source>
</evidence>
<dbReference type="InterPro" id="IPR046342">
    <property type="entry name" value="CBS_dom_sf"/>
</dbReference>
<dbReference type="GO" id="GO:0005737">
    <property type="term" value="C:cytoplasm"/>
    <property type="evidence" value="ECO:0007669"/>
    <property type="project" value="InterPro"/>
</dbReference>
<reference evidence="13 14" key="1">
    <citation type="journal article" date="2012" name="Stand. Genomic Sci.">
        <title>Genome sequence of the soil bacterium Saccharomonospora azurea type strain (NA-128(T)).</title>
        <authorList>
            <person name="Klenk H.P."/>
            <person name="Held B."/>
            <person name="Lucas S."/>
            <person name="Lapidus A."/>
            <person name="Copeland A."/>
            <person name="Hammon N."/>
            <person name="Pitluck S."/>
            <person name="Goodwin L.A."/>
            <person name="Han C."/>
            <person name="Tapia R."/>
            <person name="Brambilla E.M."/>
            <person name="Potter G."/>
            <person name="Land M."/>
            <person name="Ivanova N."/>
            <person name="Rohde M."/>
            <person name="Goker M."/>
            <person name="Detter J.C."/>
            <person name="Kyrpides N.C."/>
            <person name="Woyke T."/>
        </authorList>
    </citation>
    <scope>NUCLEOTIDE SEQUENCE [LARGE SCALE GENOMIC DNA]</scope>
    <source>
        <strain evidence="13 14">NA-128</strain>
    </source>
</reference>
<evidence type="ECO:0000313" key="14">
    <source>
        <dbReference type="Proteomes" id="UP000004705"/>
    </source>
</evidence>
<dbReference type="Pfam" id="PF00571">
    <property type="entry name" value="CBS"/>
    <property type="match status" value="2"/>
</dbReference>
<dbReference type="FunFam" id="3.40.50.1100:FF:000118">
    <property type="entry name" value="Related to CYS4-cystathionine beta-synthase"/>
    <property type="match status" value="1"/>
</dbReference>
<evidence type="ECO:0000256" key="8">
    <source>
        <dbReference type="ARBA" id="ARBA00026192"/>
    </source>
</evidence>
<dbReference type="EMBL" id="CM001466">
    <property type="protein sequence ID" value="EHY88858.1"/>
    <property type="molecule type" value="Genomic_DNA"/>
</dbReference>
<proteinExistence type="inferred from homology"/>
<dbReference type="PROSITE" id="PS00901">
    <property type="entry name" value="CYS_SYNTHASE"/>
    <property type="match status" value="1"/>
</dbReference>
<evidence type="ECO:0000256" key="6">
    <source>
        <dbReference type="ARBA" id="ARBA00023122"/>
    </source>
</evidence>
<dbReference type="UniPathway" id="UPA00136">
    <property type="reaction ID" value="UER00201"/>
</dbReference>
<dbReference type="SUPFAM" id="SSF53686">
    <property type="entry name" value="Tryptophan synthase beta subunit-like PLP-dependent enzymes"/>
    <property type="match status" value="1"/>
</dbReference>
<dbReference type="InterPro" id="IPR000644">
    <property type="entry name" value="CBS_dom"/>
</dbReference>
<dbReference type="NCBIfam" id="TIGR01137">
    <property type="entry name" value="cysta_beta"/>
    <property type="match status" value="1"/>
</dbReference>
<evidence type="ECO:0000256" key="11">
    <source>
        <dbReference type="PROSITE-ProRule" id="PRU00703"/>
    </source>
</evidence>
<dbReference type="InterPro" id="IPR036052">
    <property type="entry name" value="TrpB-like_PALP_sf"/>
</dbReference>
<comment type="pathway">
    <text evidence="2">Amino-acid biosynthesis; L-cysteine biosynthesis; L-cysteine from L-homocysteine and L-serine: step 1/2.</text>
</comment>
<dbReference type="CDD" id="cd01561">
    <property type="entry name" value="CBS_like"/>
    <property type="match status" value="1"/>
</dbReference>
<evidence type="ECO:0000256" key="7">
    <source>
        <dbReference type="ARBA" id="ARBA00023239"/>
    </source>
</evidence>
<dbReference type="InterPro" id="IPR001926">
    <property type="entry name" value="TrpB-like_PALP"/>
</dbReference>
<dbReference type="EC" id="4.2.1.22" evidence="4 10"/>
<evidence type="ECO:0000256" key="5">
    <source>
        <dbReference type="ARBA" id="ARBA00022898"/>
    </source>
</evidence>
<dbReference type="GO" id="GO:0019343">
    <property type="term" value="P:cysteine biosynthetic process via cystathionine"/>
    <property type="evidence" value="ECO:0007669"/>
    <property type="project" value="InterPro"/>
</dbReference>
<evidence type="ECO:0000256" key="4">
    <source>
        <dbReference type="ARBA" id="ARBA00012041"/>
    </source>
</evidence>
<dbReference type="Pfam" id="PF00291">
    <property type="entry name" value="PALP"/>
    <property type="match status" value="1"/>
</dbReference>
<evidence type="ECO:0000313" key="13">
    <source>
        <dbReference type="EMBL" id="EHY88858.1"/>
    </source>
</evidence>
<evidence type="ECO:0000256" key="1">
    <source>
        <dbReference type="ARBA" id="ARBA00001933"/>
    </source>
</evidence>
<evidence type="ECO:0000256" key="2">
    <source>
        <dbReference type="ARBA" id="ARBA00005003"/>
    </source>
</evidence>
<name>H8GDR4_9PSEU</name>
<dbReference type="GO" id="GO:0006535">
    <property type="term" value="P:cysteine biosynthetic process from serine"/>
    <property type="evidence" value="ECO:0007669"/>
    <property type="project" value="InterPro"/>
</dbReference>
<evidence type="ECO:0000256" key="3">
    <source>
        <dbReference type="ARBA" id="ARBA00007103"/>
    </source>
</evidence>
<sequence>MDYAEHVTDLVGNTPLVKLNALTKGVKPLVLAKVEYLNPGGSVKDRIAERMIEAAEASGELQPGGTIVEPTSGNTGVGLAMVAQRKGYRCVFVCPDKVSEDKRNVLKAYGAEVVVCPTAVPPEHPESYYNVSDRLTREIEGAWKPNQYANPHNPESHYLSTGPEIWKQTDGKITHFVAGVGTGGTISGTGRYLKEASDGRVKVIGADPEGSVYSGGSGRPYLVEGVGEDFWPDTYDRGVADEIIAVSDADSFTITRRLAQEEGLLVGGSCGMAVAAALRLAERCGPDDVIVVLLPDSGRGYLGKIFNDGWMSSYGFLSPESQDATVGDVLRRKNGTLPDLVHTHPNETVAEAVAILREFGVSQMPVVSAEPPVMAAEVVGAVNERDLLEALFTGKAALADRLEEHMSAPLPTIGAGEQISAAMKALGAASGALVLEDGKPAGVVTRHDLLAFLSGHA</sequence>
<evidence type="ECO:0000256" key="9">
    <source>
        <dbReference type="ARBA" id="ARBA00047490"/>
    </source>
</evidence>
<dbReference type="Gene3D" id="3.10.580.10">
    <property type="entry name" value="CBS-domain"/>
    <property type="match status" value="1"/>
</dbReference>
<dbReference type="SUPFAM" id="SSF54631">
    <property type="entry name" value="CBS-domain pair"/>
    <property type="match status" value="1"/>
</dbReference>
<dbReference type="Proteomes" id="UP000004705">
    <property type="component" value="Chromosome"/>
</dbReference>
<keyword evidence="7" id="KW-0456">Lyase</keyword>
<organism evidence="13 14">
    <name type="scientific">Saccharomonospora azurea NA-128</name>
    <dbReference type="NCBI Taxonomy" id="882081"/>
    <lineage>
        <taxon>Bacteria</taxon>
        <taxon>Bacillati</taxon>
        <taxon>Actinomycetota</taxon>
        <taxon>Actinomycetes</taxon>
        <taxon>Pseudonocardiales</taxon>
        <taxon>Pseudonocardiaceae</taxon>
        <taxon>Saccharomonospora</taxon>
    </lineage>
</organism>
<dbReference type="PROSITE" id="PS51371">
    <property type="entry name" value="CBS"/>
    <property type="match status" value="1"/>
</dbReference>
<dbReference type="InterPro" id="IPR005857">
    <property type="entry name" value="Cysta_beta_synth"/>
</dbReference>
<feature type="domain" description="CBS" evidence="12">
    <location>
        <begin position="336"/>
        <end position="398"/>
    </location>
</feature>
<dbReference type="GO" id="GO:0016765">
    <property type="term" value="F:transferase activity, transferring alkyl or aryl (other than methyl) groups"/>
    <property type="evidence" value="ECO:0007669"/>
    <property type="project" value="UniProtKB-ARBA"/>
</dbReference>
<comment type="similarity">
    <text evidence="3">Belongs to the cysteine synthase/cystathionine beta-synthase family.</text>
</comment>
<comment type="cofactor">
    <cofactor evidence="1">
        <name>pyridoxal 5'-phosphate</name>
        <dbReference type="ChEBI" id="CHEBI:597326"/>
    </cofactor>
</comment>
<dbReference type="RefSeq" id="WP_005440947.1">
    <property type="nucleotide sequence ID" value="NZ_CM001466.1"/>
</dbReference>
<evidence type="ECO:0000259" key="12">
    <source>
        <dbReference type="PROSITE" id="PS51371"/>
    </source>
</evidence>
<keyword evidence="14" id="KW-1185">Reference proteome</keyword>
<comment type="catalytic activity">
    <reaction evidence="9">
        <text>L-homocysteine + L-serine = L,L-cystathionine + H2O</text>
        <dbReference type="Rhea" id="RHEA:10112"/>
        <dbReference type="ChEBI" id="CHEBI:15377"/>
        <dbReference type="ChEBI" id="CHEBI:33384"/>
        <dbReference type="ChEBI" id="CHEBI:58161"/>
        <dbReference type="ChEBI" id="CHEBI:58199"/>
        <dbReference type="EC" id="4.2.1.22"/>
    </reaction>
</comment>
<dbReference type="GO" id="GO:0004122">
    <property type="term" value="F:cystathionine beta-synthase activity"/>
    <property type="evidence" value="ECO:0007669"/>
    <property type="project" value="UniProtKB-UniRule"/>
</dbReference>
<accession>H8GDR4</accession>
<dbReference type="OrthoDB" id="9805733at2"/>
<keyword evidence="5" id="KW-0663">Pyridoxal phosphate</keyword>
<dbReference type="Gene3D" id="3.40.50.1100">
    <property type="match status" value="2"/>
</dbReference>
<dbReference type="HOGENOM" id="CLU_021018_0_0_11"/>